<accession>A0A0A9G231</accession>
<feature type="region of interest" description="Disordered" evidence="1">
    <location>
        <begin position="1"/>
        <end position="50"/>
    </location>
</feature>
<name>A0A0A9G231_ARUDO</name>
<organism evidence="2">
    <name type="scientific">Arundo donax</name>
    <name type="common">Giant reed</name>
    <name type="synonym">Donax arundinaceus</name>
    <dbReference type="NCBI Taxonomy" id="35708"/>
    <lineage>
        <taxon>Eukaryota</taxon>
        <taxon>Viridiplantae</taxon>
        <taxon>Streptophyta</taxon>
        <taxon>Embryophyta</taxon>
        <taxon>Tracheophyta</taxon>
        <taxon>Spermatophyta</taxon>
        <taxon>Magnoliopsida</taxon>
        <taxon>Liliopsida</taxon>
        <taxon>Poales</taxon>
        <taxon>Poaceae</taxon>
        <taxon>PACMAD clade</taxon>
        <taxon>Arundinoideae</taxon>
        <taxon>Arundineae</taxon>
        <taxon>Arundo</taxon>
    </lineage>
</organism>
<reference evidence="2" key="2">
    <citation type="journal article" date="2015" name="Data Brief">
        <title>Shoot transcriptome of the giant reed, Arundo donax.</title>
        <authorList>
            <person name="Barrero R.A."/>
            <person name="Guerrero F.D."/>
            <person name="Moolhuijzen P."/>
            <person name="Goolsby J.A."/>
            <person name="Tidwell J."/>
            <person name="Bellgard S.E."/>
            <person name="Bellgard M.I."/>
        </authorList>
    </citation>
    <scope>NUCLEOTIDE SEQUENCE</scope>
    <source>
        <tissue evidence="2">Shoot tissue taken approximately 20 cm above the soil surface</tissue>
    </source>
</reference>
<dbReference type="EMBL" id="GBRH01180352">
    <property type="protein sequence ID" value="JAE17544.1"/>
    <property type="molecule type" value="Transcribed_RNA"/>
</dbReference>
<evidence type="ECO:0000256" key="1">
    <source>
        <dbReference type="SAM" id="MobiDB-lite"/>
    </source>
</evidence>
<reference evidence="2" key="1">
    <citation type="submission" date="2014-09" db="EMBL/GenBank/DDBJ databases">
        <authorList>
            <person name="Magalhaes I.L.F."/>
            <person name="Oliveira U."/>
            <person name="Santos F.R."/>
            <person name="Vidigal T.H.D.A."/>
            <person name="Brescovit A.D."/>
            <person name="Santos A.J."/>
        </authorList>
    </citation>
    <scope>NUCLEOTIDE SEQUENCE</scope>
    <source>
        <tissue evidence="2">Shoot tissue taken approximately 20 cm above the soil surface</tissue>
    </source>
</reference>
<sequence>MHYGRPSDPPPGPCAGWSSPPKISNHSASRHSMEPPASHVAGGHGSWRPR</sequence>
<proteinExistence type="predicted"/>
<dbReference type="AlphaFoldDB" id="A0A0A9G231"/>
<evidence type="ECO:0000313" key="2">
    <source>
        <dbReference type="EMBL" id="JAE17544.1"/>
    </source>
</evidence>
<protein>
    <submittedName>
        <fullName evidence="2">Uncharacterized protein</fullName>
    </submittedName>
</protein>